<dbReference type="EMBL" id="JBGBPQ010000001">
    <property type="protein sequence ID" value="KAL1530152.1"/>
    <property type="molecule type" value="Genomic_DNA"/>
</dbReference>
<comment type="caution">
    <text evidence="3">The sequence shown here is derived from an EMBL/GenBank/DDBJ whole genome shotgun (WGS) entry which is preliminary data.</text>
</comment>
<keyword evidence="2" id="KW-1133">Transmembrane helix</keyword>
<protein>
    <submittedName>
        <fullName evidence="3">Uncharacterized protein</fullName>
    </submittedName>
</protein>
<feature type="transmembrane region" description="Helical" evidence="2">
    <location>
        <begin position="112"/>
        <end position="131"/>
    </location>
</feature>
<organism evidence="3 4">
    <name type="scientific">Prymnesium parvum</name>
    <name type="common">Toxic golden alga</name>
    <dbReference type="NCBI Taxonomy" id="97485"/>
    <lineage>
        <taxon>Eukaryota</taxon>
        <taxon>Haptista</taxon>
        <taxon>Haptophyta</taxon>
        <taxon>Prymnesiophyceae</taxon>
        <taxon>Prymnesiales</taxon>
        <taxon>Prymnesiaceae</taxon>
        <taxon>Prymnesium</taxon>
    </lineage>
</organism>
<evidence type="ECO:0000313" key="3">
    <source>
        <dbReference type="EMBL" id="KAL1530152.1"/>
    </source>
</evidence>
<proteinExistence type="predicted"/>
<accession>A0AB34K9T6</accession>
<evidence type="ECO:0000256" key="2">
    <source>
        <dbReference type="SAM" id="Phobius"/>
    </source>
</evidence>
<reference evidence="3 4" key="1">
    <citation type="journal article" date="2024" name="Science">
        <title>Giant polyketide synthase enzymes in the biosynthesis of giant marine polyether toxins.</title>
        <authorList>
            <person name="Fallon T.R."/>
            <person name="Shende V.V."/>
            <person name="Wierzbicki I.H."/>
            <person name="Pendleton A.L."/>
            <person name="Watervoot N.F."/>
            <person name="Auber R.P."/>
            <person name="Gonzalez D.J."/>
            <person name="Wisecaver J.H."/>
            <person name="Moore B.S."/>
        </authorList>
    </citation>
    <scope>NUCLEOTIDE SEQUENCE [LARGE SCALE GENOMIC DNA]</scope>
    <source>
        <strain evidence="3 4">12B1</strain>
    </source>
</reference>
<evidence type="ECO:0000313" key="4">
    <source>
        <dbReference type="Proteomes" id="UP001515480"/>
    </source>
</evidence>
<gene>
    <name evidence="3" type="ORF">AB1Y20_001068</name>
</gene>
<name>A0AB34K9T6_PRYPA</name>
<sequence>MHHYHRPLPVEVALPVSWALSRPFSTASLVVTDPYVALLFATLVSLIVLVFERALHSLLQSSDATGELSLSLLGILLQLLRSTNTWLAAEIAVRIAATHPATADASFSLHTFFGACGIILTTLAFSVPPVWSAITDAWSIFIALLMRIHFAPQLLLHRVSLASRAIVGVVWARRNANLRASEDSPATEAIAEHSSSALPFESEMQLDTLSALPGAQGRSMRPSVDLLKGTGRRRAGGGARGIGTRLEYEGSERSSSKSLASMTEQMTQMALSAKNDELERLTTRQQKLLTGVANVIQELRRISDKHASQGVEGADEGGQNRVLLEGCMRAQEKLSQLLRLYDDYGLYGPPLPASDTRPGKLPSSYALEDDANANVRLMHHDEHPTASLVSRSCRSGERTTLPKVDSGVEPLTWTSAMGVSDVHSRLYD</sequence>
<keyword evidence="2" id="KW-0472">Membrane</keyword>
<dbReference type="Proteomes" id="UP001515480">
    <property type="component" value="Unassembled WGS sequence"/>
</dbReference>
<feature type="transmembrane region" description="Helical" evidence="2">
    <location>
        <begin position="34"/>
        <end position="51"/>
    </location>
</feature>
<feature type="region of interest" description="Disordered" evidence="1">
    <location>
        <begin position="211"/>
        <end position="242"/>
    </location>
</feature>
<evidence type="ECO:0000256" key="1">
    <source>
        <dbReference type="SAM" id="MobiDB-lite"/>
    </source>
</evidence>
<keyword evidence="4" id="KW-1185">Reference proteome</keyword>
<dbReference type="AlphaFoldDB" id="A0AB34K9T6"/>
<keyword evidence="2" id="KW-0812">Transmembrane</keyword>